<evidence type="ECO:0000313" key="3">
    <source>
        <dbReference type="Proteomes" id="UP000000485"/>
    </source>
</evidence>
<protein>
    <recommendedName>
        <fullName evidence="4">YcaO domain-containing protein</fullName>
    </recommendedName>
</protein>
<keyword evidence="3" id="KW-1185">Reference proteome</keyword>
<dbReference type="AlphaFoldDB" id="F8A259"/>
<reference evidence="3" key="1">
    <citation type="submission" date="2011-04" db="EMBL/GenBank/DDBJ databases">
        <title>Complete sequence of Cellvibrio gilvus ATCC 13127.</title>
        <authorList>
            <person name="Lucas S."/>
            <person name="Han J."/>
            <person name="Lapidus A."/>
            <person name="Cheng J.-F."/>
            <person name="Goodwin L."/>
            <person name="Pitluck S."/>
            <person name="Peters L."/>
            <person name="Munk A."/>
            <person name="Detter J.C."/>
            <person name="Han C."/>
            <person name="Tapia R."/>
            <person name="Land M."/>
            <person name="Hauser L."/>
            <person name="Kyrpides N."/>
            <person name="Ivanova N."/>
            <person name="Ovchinnikova G."/>
            <person name="Pagani I."/>
            <person name="Mead D."/>
            <person name="Brumm P."/>
            <person name="Woyke T."/>
        </authorList>
    </citation>
    <scope>NUCLEOTIDE SEQUENCE [LARGE SCALE GENOMIC DNA]</scope>
    <source>
        <strain evidence="3">ATCC 13127 / NRRL B-14078</strain>
    </source>
</reference>
<feature type="region of interest" description="Disordered" evidence="1">
    <location>
        <begin position="269"/>
        <end position="306"/>
    </location>
</feature>
<dbReference type="STRING" id="593907.Celgi_0045"/>
<proteinExistence type="predicted"/>
<sequence length="551" mass="56349">MDARTGVVRLRSGARSRALDGRGVAVSAGDDAVVVEGPDAGALWAVLEPVLRDGVDRGRLLADFGEPTRRAVQAILDRLDEHQLLRSVEPVAHDVAAAAFLETVARRPAAAATLVGVTPLRVRGAGPVARTAAEHLVRAGYAQVTLESGSDDDAAADAVHVDRLAPDGAWYPVAFAVSAGATTVLGPRNRDADASLEAAVRARLGERAPADEPAAPHALVGTQLALVVLTATARAADGRPGPRTWPEYLVTTSGLVSEPHPHAILPPLAAPAADPGPATAGPAPTADDEARDWTPPAGFPHHADQADVPDEDALTRLAPAWDPVLGVVAEPVLLDLPQRPVGLAALVDAEGRTRAGIGTGTAAARLDAVLAELRAVAGEPAGWTTGLGTSTDAARVDAAVRLVERAELGWQPHRLGAADCGPLAQQRLDVVAGVLGYAPHLALAAAAGLCRVDVRAADGTLLGRAVATTPGAAATGALLRAAGTLQWRTSHTALVTATPEVDPLDTRSPGVREQVAQWLAGPGAQLVRVAVPAAARSWQGVGLRAVVTAWT</sequence>
<name>F8A259_CELGA</name>
<organism evidence="2 3">
    <name type="scientific">Cellulomonas gilvus (strain ATCC 13127 / NRRL B-14078)</name>
    <name type="common">Cellvibrio gilvus</name>
    <dbReference type="NCBI Taxonomy" id="593907"/>
    <lineage>
        <taxon>Bacteria</taxon>
        <taxon>Bacillati</taxon>
        <taxon>Actinomycetota</taxon>
        <taxon>Actinomycetes</taxon>
        <taxon>Micrococcales</taxon>
        <taxon>Cellulomonadaceae</taxon>
        <taxon>Cellulomonas</taxon>
    </lineage>
</organism>
<dbReference type="KEGG" id="cga:Celgi_0045"/>
<dbReference type="EMBL" id="CP002665">
    <property type="protein sequence ID" value="AEI10579.1"/>
    <property type="molecule type" value="Genomic_DNA"/>
</dbReference>
<dbReference type="RefSeq" id="WP_013882109.1">
    <property type="nucleotide sequence ID" value="NC_015671.1"/>
</dbReference>
<dbReference type="HOGENOM" id="CLU_494088_0_0_11"/>
<feature type="compositionally biased region" description="Low complexity" evidence="1">
    <location>
        <begin position="269"/>
        <end position="285"/>
    </location>
</feature>
<gene>
    <name evidence="2" type="ordered locus">Celgi_0045</name>
</gene>
<evidence type="ECO:0008006" key="4">
    <source>
        <dbReference type="Google" id="ProtNLM"/>
    </source>
</evidence>
<evidence type="ECO:0000313" key="2">
    <source>
        <dbReference type="EMBL" id="AEI10579.1"/>
    </source>
</evidence>
<accession>F8A259</accession>
<dbReference type="Proteomes" id="UP000000485">
    <property type="component" value="Chromosome"/>
</dbReference>
<evidence type="ECO:0000256" key="1">
    <source>
        <dbReference type="SAM" id="MobiDB-lite"/>
    </source>
</evidence>